<dbReference type="RefSeq" id="WP_310009312.1">
    <property type="nucleotide sequence ID" value="NZ_JAVDTX010000010.1"/>
</dbReference>
<keyword evidence="2" id="KW-1185">Reference proteome</keyword>
<feature type="non-terminal residue" evidence="1">
    <location>
        <position position="1047"/>
    </location>
</feature>
<name>A0ABU1S962_9FLAO</name>
<dbReference type="Proteomes" id="UP001261871">
    <property type="component" value="Unassembled WGS sequence"/>
</dbReference>
<accession>A0ABU1S962</accession>
<gene>
    <name evidence="1" type="ORF">J2W95_003539</name>
</gene>
<sequence>MGDFSSKSHKFFRPLFLIILFFVTSVSKAQFPFAESFKNKTAPSVQFSGEALLTAGPIDPDGSGFLRLTSNANQKKGAVWSDVTSFPSYYGIDMSFEYYTYGNTSTNGADGIGFILYDAKTINPTIGPPGGNLGYTENKPKPNSDGFTTGYLGIGIDEFGNFSYIGGGTPDKKPNSITLRGSYLDGYPYLTSVQTTALTPSFNIAGGSRTATTLGSTGYRKIRIILKPAVSNTGYIVNVYLTHEATTVHIITDYAYTTPAPENLKFAFSSSTGNSNNYHEIRSLNFDVSATLSNPVAASDTLGGCAGLTTEPVDIHKNDDGAVNISGAVNKASVDLDPSNSGIQFTKTVAEGTFTYKPTTGTVTFTPIDNTIEGPVTIDYTFADTYGKISNVATISYETVQKPIVNTITAPATTSFCASGDATNIIGGDPTGGNDVDYFYQWQSSTDNITFTDIDDDDDDAKKIDYDPGSINTTTYYRRVVTSGDCSTPSNVVTITIDKISNTTSTAAICENTTKALTATPTGGRWDLLTVGGTILGNIYTPADVEVNTPVTIQYTVSAGSCGSIQSDVTFNVDPFSGTASNTTSTSAICETTTKTLVATPAGGTWSIVSGGGSISGTIYTPANVNANTAVKIRYTVPANASCGSTQSDVTFNVDPFSGTASNTTSTSAICETTTKTLVATPAGGTWSIVSGGGSISGSIYTPADINADTTVKIRYTVAANGSCGSTQSDVTFTVNPFSGTANNTTATTPICETDTKALTASPVGGTWSIISGGGSISATAPYIYTPDNISADTNVAIRYTVAANGSCGSTQSDVTFTVNPFSGTANNTTATTPICETDTKALTASPVGGTWSIISGGGSISATAPYIYTPDNISADTNVAIRYTVAANGSCGSTQADVTFTVNPFSGTANNTTATTPICETDTKALTASPAGGTWSIISGGGSISATAPYIYTPDNISADTNVTIRYTVVANGSCGSTQADVTFTVNPFSGTANNTTATTPICETDTKALTASPVGGTWSIISGGGSISATAPYIYTPDNISADTN</sequence>
<dbReference type="InterPro" id="IPR013320">
    <property type="entry name" value="ConA-like_dom_sf"/>
</dbReference>
<organism evidence="1 2">
    <name type="scientific">Flavobacterium granuli</name>
    <dbReference type="NCBI Taxonomy" id="280093"/>
    <lineage>
        <taxon>Bacteria</taxon>
        <taxon>Pseudomonadati</taxon>
        <taxon>Bacteroidota</taxon>
        <taxon>Flavobacteriia</taxon>
        <taxon>Flavobacteriales</taxon>
        <taxon>Flavobacteriaceae</taxon>
        <taxon>Flavobacterium</taxon>
    </lineage>
</organism>
<comment type="caution">
    <text evidence="1">The sequence shown here is derived from an EMBL/GenBank/DDBJ whole genome shotgun (WGS) entry which is preliminary data.</text>
</comment>
<reference evidence="1 2" key="1">
    <citation type="submission" date="2023-07" db="EMBL/GenBank/DDBJ databases">
        <title>Sorghum-associated microbial communities from plants grown in Nebraska, USA.</title>
        <authorList>
            <person name="Schachtman D."/>
        </authorList>
    </citation>
    <scope>NUCLEOTIDE SEQUENCE [LARGE SCALE GENOMIC DNA]</scope>
    <source>
        <strain evidence="1 2">BE124</strain>
    </source>
</reference>
<protein>
    <submittedName>
        <fullName evidence="1">Secreted protein</fullName>
    </submittedName>
</protein>
<evidence type="ECO:0000313" key="1">
    <source>
        <dbReference type="EMBL" id="MDR6846815.1"/>
    </source>
</evidence>
<dbReference type="EMBL" id="JAVDTX010000010">
    <property type="protein sequence ID" value="MDR6846815.1"/>
    <property type="molecule type" value="Genomic_DNA"/>
</dbReference>
<dbReference type="SUPFAM" id="SSF49899">
    <property type="entry name" value="Concanavalin A-like lectins/glucanases"/>
    <property type="match status" value="1"/>
</dbReference>
<evidence type="ECO:0000313" key="2">
    <source>
        <dbReference type="Proteomes" id="UP001261871"/>
    </source>
</evidence>
<dbReference type="Gene3D" id="2.60.120.200">
    <property type="match status" value="1"/>
</dbReference>
<proteinExistence type="predicted"/>